<name>A0A842B6T9_9LIST</name>
<dbReference type="InterPro" id="IPR009229">
    <property type="entry name" value="AgrD"/>
</dbReference>
<proteinExistence type="predicted"/>
<dbReference type="EMBL" id="JAARVD010000006">
    <property type="protein sequence ID" value="MBC1797545.1"/>
    <property type="molecule type" value="Genomic_DNA"/>
</dbReference>
<gene>
    <name evidence="1" type="ORF">HCA55_12475</name>
</gene>
<sequence>MNINKKIDDIYNKLGKQAEEMATNFAEKSTKNCCLAFLYEPEVPRCLSHMEEK</sequence>
<protein>
    <submittedName>
        <fullName evidence="1">Cyclic lactone autoinducer peptide</fullName>
    </submittedName>
</protein>
<dbReference type="AlphaFoldDB" id="A0A842B6T9"/>
<dbReference type="NCBIfam" id="TIGR04223">
    <property type="entry name" value="quorum_AgrD"/>
    <property type="match status" value="1"/>
</dbReference>
<accession>A0A842B6T9</accession>
<dbReference type="RefSeq" id="WP_185545329.1">
    <property type="nucleotide sequence ID" value="NZ_JAARVD010000006.1"/>
</dbReference>
<reference evidence="1 2" key="1">
    <citation type="submission" date="2020-03" db="EMBL/GenBank/DDBJ databases">
        <title>Soil Listeria distribution.</title>
        <authorList>
            <person name="Liao J."/>
            <person name="Wiedmann M."/>
        </authorList>
    </citation>
    <scope>NUCLEOTIDE SEQUENCE [LARGE SCALE GENOMIC DNA]</scope>
    <source>
        <strain evidence="1 2">FSL L7-0990</strain>
    </source>
</reference>
<evidence type="ECO:0000313" key="2">
    <source>
        <dbReference type="Proteomes" id="UP000548082"/>
    </source>
</evidence>
<evidence type="ECO:0000313" key="1">
    <source>
        <dbReference type="EMBL" id="MBC1797545.1"/>
    </source>
</evidence>
<organism evidence="1 2">
    <name type="scientific">Listeria booriae</name>
    <dbReference type="NCBI Taxonomy" id="1552123"/>
    <lineage>
        <taxon>Bacteria</taxon>
        <taxon>Bacillati</taxon>
        <taxon>Bacillota</taxon>
        <taxon>Bacilli</taxon>
        <taxon>Bacillales</taxon>
        <taxon>Listeriaceae</taxon>
        <taxon>Listeria</taxon>
    </lineage>
</organism>
<dbReference type="Proteomes" id="UP000548082">
    <property type="component" value="Unassembled WGS sequence"/>
</dbReference>
<comment type="caution">
    <text evidence="1">The sequence shown here is derived from an EMBL/GenBank/DDBJ whole genome shotgun (WGS) entry which is preliminary data.</text>
</comment>